<dbReference type="AlphaFoldDB" id="A0A026WZR4"/>
<accession>A0A026WZR4</accession>
<feature type="region of interest" description="Disordered" evidence="1">
    <location>
        <begin position="31"/>
        <end position="68"/>
    </location>
</feature>
<sequence>MRVNFPAAVALWLHFSSSATVCAARARTIPHRTTPHRTAHPPARARLLASPPSMPHPNRTRPPQREHPPRITLPVVIRLASHSRQQIPSPSATHCHHHCHFAPSAHHRGTPSALTARSALPRMSPRLHPGASERIDRDSADPTIARPGACWPPRAHDFRLSLSDAVYE</sequence>
<evidence type="ECO:0008006" key="5">
    <source>
        <dbReference type="Google" id="ProtNLM"/>
    </source>
</evidence>
<feature type="region of interest" description="Disordered" evidence="1">
    <location>
        <begin position="121"/>
        <end position="148"/>
    </location>
</feature>
<name>A0A026WZR4_OOCBI</name>
<keyword evidence="2" id="KW-0732">Signal</keyword>
<feature type="compositionally biased region" description="Basic and acidic residues" evidence="1">
    <location>
        <begin position="131"/>
        <end position="140"/>
    </location>
</feature>
<gene>
    <name evidence="3" type="ORF">X777_07860</name>
</gene>
<evidence type="ECO:0000313" key="3">
    <source>
        <dbReference type="EMBL" id="EZA61527.1"/>
    </source>
</evidence>
<evidence type="ECO:0000256" key="2">
    <source>
        <dbReference type="SAM" id="SignalP"/>
    </source>
</evidence>
<organism evidence="3 4">
    <name type="scientific">Ooceraea biroi</name>
    <name type="common">Clonal raider ant</name>
    <name type="synonym">Cerapachys biroi</name>
    <dbReference type="NCBI Taxonomy" id="2015173"/>
    <lineage>
        <taxon>Eukaryota</taxon>
        <taxon>Metazoa</taxon>
        <taxon>Ecdysozoa</taxon>
        <taxon>Arthropoda</taxon>
        <taxon>Hexapoda</taxon>
        <taxon>Insecta</taxon>
        <taxon>Pterygota</taxon>
        <taxon>Neoptera</taxon>
        <taxon>Endopterygota</taxon>
        <taxon>Hymenoptera</taxon>
        <taxon>Apocrita</taxon>
        <taxon>Aculeata</taxon>
        <taxon>Formicoidea</taxon>
        <taxon>Formicidae</taxon>
        <taxon>Dorylinae</taxon>
        <taxon>Ooceraea</taxon>
    </lineage>
</organism>
<feature type="chain" id="PRO_5001546266" description="Secreted protein" evidence="2">
    <location>
        <begin position="24"/>
        <end position="168"/>
    </location>
</feature>
<protein>
    <recommendedName>
        <fullName evidence="5">Secreted protein</fullName>
    </recommendedName>
</protein>
<dbReference type="EMBL" id="KK107054">
    <property type="protein sequence ID" value="EZA61527.1"/>
    <property type="molecule type" value="Genomic_DNA"/>
</dbReference>
<dbReference type="Proteomes" id="UP000053097">
    <property type="component" value="Unassembled WGS sequence"/>
</dbReference>
<evidence type="ECO:0000256" key="1">
    <source>
        <dbReference type="SAM" id="MobiDB-lite"/>
    </source>
</evidence>
<reference evidence="3 4" key="1">
    <citation type="journal article" date="2014" name="Curr. Biol.">
        <title>The genome of the clonal raider ant Cerapachys biroi.</title>
        <authorList>
            <person name="Oxley P.R."/>
            <person name="Ji L."/>
            <person name="Fetter-Pruneda I."/>
            <person name="McKenzie S.K."/>
            <person name="Li C."/>
            <person name="Hu H."/>
            <person name="Zhang G."/>
            <person name="Kronauer D.J."/>
        </authorList>
    </citation>
    <scope>NUCLEOTIDE SEQUENCE [LARGE SCALE GENOMIC DNA]</scope>
</reference>
<keyword evidence="4" id="KW-1185">Reference proteome</keyword>
<proteinExistence type="predicted"/>
<evidence type="ECO:0000313" key="4">
    <source>
        <dbReference type="Proteomes" id="UP000053097"/>
    </source>
</evidence>
<feature type="signal peptide" evidence="2">
    <location>
        <begin position="1"/>
        <end position="23"/>
    </location>
</feature>